<organism evidence="4 5">
    <name type="scientific">Streptococcus urinalis 2285-97</name>
    <dbReference type="NCBI Taxonomy" id="764291"/>
    <lineage>
        <taxon>Bacteria</taxon>
        <taxon>Bacillati</taxon>
        <taxon>Bacillota</taxon>
        <taxon>Bacilli</taxon>
        <taxon>Lactobacillales</taxon>
        <taxon>Streptococcaceae</taxon>
        <taxon>Streptococcus</taxon>
    </lineage>
</organism>
<reference evidence="4 5" key="1">
    <citation type="journal article" date="2014" name="Int. J. Syst. Evol. Microbiol.">
        <title>Phylogenomics and the dynamic genome evolution of the genus Streptococcus.</title>
        <authorList>
            <consortium name="The Broad Institute Genome Sequencing Platform"/>
            <person name="Richards V.P."/>
            <person name="Palmer S.R."/>
            <person name="Pavinski Bitar P.D."/>
            <person name="Qin X."/>
            <person name="Weinstock G.M."/>
            <person name="Highlander S.K."/>
            <person name="Town C.D."/>
            <person name="Burne R.A."/>
            <person name="Stanhope M.J."/>
        </authorList>
    </citation>
    <scope>NUCLEOTIDE SEQUENCE [LARGE SCALE GENOMIC DNA]</scope>
    <source>
        <strain evidence="4 5">2285-97</strain>
    </source>
</reference>
<dbReference type="GO" id="GO:0000271">
    <property type="term" value="P:polysaccharide biosynthetic process"/>
    <property type="evidence" value="ECO:0007669"/>
    <property type="project" value="UniProtKB-KW"/>
</dbReference>
<dbReference type="GO" id="GO:0005886">
    <property type="term" value="C:plasma membrane"/>
    <property type="evidence" value="ECO:0007669"/>
    <property type="project" value="TreeGrafter"/>
</dbReference>
<protein>
    <submittedName>
        <fullName evidence="4">Capsular exopolysaccharide family</fullName>
    </submittedName>
</protein>
<dbReference type="InterPro" id="IPR027417">
    <property type="entry name" value="P-loop_NTPase"/>
</dbReference>
<dbReference type="Proteomes" id="UP000005388">
    <property type="component" value="Unassembled WGS sequence"/>
</dbReference>
<accession>G5KGL0</accession>
<keyword evidence="3" id="KW-0270">Exopolysaccharide synthesis</keyword>
<evidence type="ECO:0000256" key="3">
    <source>
        <dbReference type="ARBA" id="ARBA00023169"/>
    </source>
</evidence>
<keyword evidence="5" id="KW-1185">Reference proteome</keyword>
<evidence type="ECO:0000313" key="5">
    <source>
        <dbReference type="Proteomes" id="UP000005388"/>
    </source>
</evidence>
<dbReference type="STRING" id="764291.STRUR_1334"/>
<dbReference type="eggNOG" id="COG0489">
    <property type="taxonomic scope" value="Bacteria"/>
</dbReference>
<dbReference type="PANTHER" id="PTHR32309:SF13">
    <property type="entry name" value="FERRIC ENTEROBACTIN TRANSPORT PROTEIN FEPE"/>
    <property type="match status" value="1"/>
</dbReference>
<name>G5KGL0_9STRE</name>
<dbReference type="InterPro" id="IPR050445">
    <property type="entry name" value="Bact_polysacc_biosynth/exp"/>
</dbReference>
<evidence type="ECO:0000256" key="1">
    <source>
        <dbReference type="ARBA" id="ARBA00005132"/>
    </source>
</evidence>
<comment type="caution">
    <text evidence="4">The sequence shown here is derived from an EMBL/GenBank/DDBJ whole genome shotgun (WGS) entry which is preliminary data.</text>
</comment>
<sequence>MIDFRLAQNQRLLSKSQEHYYQTIRQNIDEKSKKSKTIGVSSFNINNDKTTCAFQLALSYAKSGQLTLFIDTDEYSDMSSKLLDSEVKDYIGFSDFLFDHRDGSYLIKSTEISLLKYIPVGNIKGNGLNHKTISRFKHLIHEIEPKFDNIIINIPNFSHKELSYDYCQLIDRTLVIVDSDQCDIKEINKLKEELGQKLLGIVMINVDNATESKYAHPQLRGSLSRSARY</sequence>
<dbReference type="GO" id="GO:0004713">
    <property type="term" value="F:protein tyrosine kinase activity"/>
    <property type="evidence" value="ECO:0007669"/>
    <property type="project" value="TreeGrafter"/>
</dbReference>
<keyword evidence="2" id="KW-0972">Capsule biogenesis/degradation</keyword>
<evidence type="ECO:0000313" key="4">
    <source>
        <dbReference type="EMBL" id="EHJ57326.1"/>
    </source>
</evidence>
<dbReference type="AlphaFoldDB" id="G5KGL0"/>
<proteinExistence type="predicted"/>
<dbReference type="Gene3D" id="3.40.50.300">
    <property type="entry name" value="P-loop containing nucleotide triphosphate hydrolases"/>
    <property type="match status" value="1"/>
</dbReference>
<dbReference type="EMBL" id="AEUZ02000001">
    <property type="protein sequence ID" value="EHJ57326.1"/>
    <property type="molecule type" value="Genomic_DNA"/>
</dbReference>
<dbReference type="PANTHER" id="PTHR32309">
    <property type="entry name" value="TYROSINE-PROTEIN KINASE"/>
    <property type="match status" value="1"/>
</dbReference>
<dbReference type="SUPFAM" id="SSF52540">
    <property type="entry name" value="P-loop containing nucleoside triphosphate hydrolases"/>
    <property type="match status" value="1"/>
</dbReference>
<comment type="pathway">
    <text evidence="1">Capsule biogenesis; capsule polysaccharide biosynthesis.</text>
</comment>
<evidence type="ECO:0000256" key="2">
    <source>
        <dbReference type="ARBA" id="ARBA00022903"/>
    </source>
</evidence>
<dbReference type="RefSeq" id="WP_006740040.1">
    <property type="nucleotide sequence ID" value="NZ_AEUZ02000001.1"/>
</dbReference>
<gene>
    <name evidence="4" type="ORF">STRUR_1334</name>
</gene>